<feature type="domain" description="ABC transmembrane type-1" evidence="9">
    <location>
        <begin position="12"/>
        <end position="271"/>
    </location>
</feature>
<dbReference type="PROSITE" id="PS50929">
    <property type="entry name" value="ABC_TM1F"/>
    <property type="match status" value="2"/>
</dbReference>
<dbReference type="Proteomes" id="UP001204320">
    <property type="component" value="Unassembled WGS sequence"/>
</dbReference>
<name>A0ABT1Z881_9ACTN</name>
<evidence type="ECO:0000256" key="1">
    <source>
        <dbReference type="ARBA" id="ARBA00004651"/>
    </source>
</evidence>
<protein>
    <submittedName>
        <fullName evidence="10">ATP-binding cassette domain-containing protein</fullName>
    </submittedName>
</protein>
<dbReference type="InterPro" id="IPR011527">
    <property type="entry name" value="ABC1_TM_dom"/>
</dbReference>
<feature type="transmembrane region" description="Helical" evidence="7">
    <location>
        <begin position="779"/>
        <end position="798"/>
    </location>
</feature>
<feature type="transmembrane region" description="Helical" evidence="7">
    <location>
        <begin position="748"/>
        <end position="767"/>
    </location>
</feature>
<feature type="domain" description="ABC transporter" evidence="8">
    <location>
        <begin position="836"/>
        <end position="1048"/>
    </location>
</feature>
<gene>
    <name evidence="10" type="ORF">NVS32_05570</name>
</gene>
<proteinExistence type="predicted"/>
<dbReference type="PROSITE" id="PS00211">
    <property type="entry name" value="ABC_TRANSPORTER_1"/>
    <property type="match status" value="1"/>
</dbReference>
<evidence type="ECO:0000256" key="5">
    <source>
        <dbReference type="ARBA" id="ARBA00022989"/>
    </source>
</evidence>
<feature type="transmembrane region" description="Helical" evidence="7">
    <location>
        <begin position="239"/>
        <end position="257"/>
    </location>
</feature>
<dbReference type="InterPro" id="IPR017871">
    <property type="entry name" value="ABC_transporter-like_CS"/>
</dbReference>
<dbReference type="Gene3D" id="1.20.1560.10">
    <property type="entry name" value="ABC transporter type 1, transmembrane domain"/>
    <property type="match status" value="2"/>
</dbReference>
<evidence type="ECO:0000256" key="2">
    <source>
        <dbReference type="ARBA" id="ARBA00022692"/>
    </source>
</evidence>
<keyword evidence="4 10" id="KW-0067">ATP-binding</keyword>
<evidence type="ECO:0000256" key="6">
    <source>
        <dbReference type="ARBA" id="ARBA00023136"/>
    </source>
</evidence>
<dbReference type="Pfam" id="PF00005">
    <property type="entry name" value="ABC_tran"/>
    <property type="match status" value="2"/>
</dbReference>
<dbReference type="SMART" id="SM00382">
    <property type="entry name" value="AAA"/>
    <property type="match status" value="2"/>
</dbReference>
<dbReference type="InterPro" id="IPR036640">
    <property type="entry name" value="ABC1_TM_sf"/>
</dbReference>
<keyword evidence="2 7" id="KW-0812">Transmembrane</keyword>
<feature type="transmembrane region" description="Helical" evidence="7">
    <location>
        <begin position="660"/>
        <end position="679"/>
    </location>
</feature>
<evidence type="ECO:0000259" key="9">
    <source>
        <dbReference type="PROSITE" id="PS50929"/>
    </source>
</evidence>
<evidence type="ECO:0000256" key="7">
    <source>
        <dbReference type="SAM" id="Phobius"/>
    </source>
</evidence>
<feature type="transmembrane region" description="Helical" evidence="7">
    <location>
        <begin position="107"/>
        <end position="124"/>
    </location>
</feature>
<feature type="transmembrane region" description="Helical" evidence="7">
    <location>
        <begin position="553"/>
        <end position="574"/>
    </location>
</feature>
<dbReference type="Pfam" id="PF00664">
    <property type="entry name" value="ABC_membrane"/>
    <property type="match status" value="2"/>
</dbReference>
<dbReference type="InterPro" id="IPR003439">
    <property type="entry name" value="ABC_transporter-like_ATP-bd"/>
</dbReference>
<organism evidence="10 11">
    <name type="scientific">Tractidigestivibacter montrealensis</name>
    <dbReference type="NCBI Taxonomy" id="2972466"/>
    <lineage>
        <taxon>Bacteria</taxon>
        <taxon>Bacillati</taxon>
        <taxon>Actinomycetota</taxon>
        <taxon>Coriobacteriia</taxon>
        <taxon>Coriobacteriales</taxon>
        <taxon>Atopobiaceae</taxon>
        <taxon>Tractidigestivibacter</taxon>
    </lineage>
</organism>
<dbReference type="PANTHER" id="PTHR24221:SF654">
    <property type="entry name" value="ATP-BINDING CASSETTE SUB-FAMILY B MEMBER 6"/>
    <property type="match status" value="1"/>
</dbReference>
<dbReference type="EMBL" id="JANSKA010000003">
    <property type="protein sequence ID" value="MCR9036419.1"/>
    <property type="molecule type" value="Genomic_DNA"/>
</dbReference>
<dbReference type="InterPro" id="IPR027417">
    <property type="entry name" value="P-loop_NTPase"/>
</dbReference>
<evidence type="ECO:0000313" key="10">
    <source>
        <dbReference type="EMBL" id="MCR9036419.1"/>
    </source>
</evidence>
<dbReference type="InterPro" id="IPR003593">
    <property type="entry name" value="AAA+_ATPase"/>
</dbReference>
<feature type="domain" description="ABC transmembrane type-1" evidence="9">
    <location>
        <begin position="520"/>
        <end position="804"/>
    </location>
</feature>
<feature type="domain" description="ABC transporter" evidence="8">
    <location>
        <begin position="301"/>
        <end position="535"/>
    </location>
</feature>
<evidence type="ECO:0000256" key="3">
    <source>
        <dbReference type="ARBA" id="ARBA00022741"/>
    </source>
</evidence>
<dbReference type="CDD" id="cd18781">
    <property type="entry name" value="ABC_6TM_AarD_CydDC_like"/>
    <property type="match status" value="1"/>
</dbReference>
<dbReference type="GO" id="GO:0005524">
    <property type="term" value="F:ATP binding"/>
    <property type="evidence" value="ECO:0007669"/>
    <property type="project" value="UniProtKB-KW"/>
</dbReference>
<keyword evidence="11" id="KW-1185">Reference proteome</keyword>
<dbReference type="SUPFAM" id="SSF90123">
    <property type="entry name" value="ABC transporter transmembrane region"/>
    <property type="match status" value="2"/>
</dbReference>
<keyword evidence="5 7" id="KW-1133">Transmembrane helix</keyword>
<dbReference type="SUPFAM" id="SSF52540">
    <property type="entry name" value="P-loop containing nucleoside triphosphate hydrolases"/>
    <property type="match status" value="2"/>
</dbReference>
<feature type="transmembrane region" description="Helical" evidence="7">
    <location>
        <begin position="13"/>
        <end position="38"/>
    </location>
</feature>
<feature type="transmembrane region" description="Helical" evidence="7">
    <location>
        <begin position="631"/>
        <end position="654"/>
    </location>
</feature>
<dbReference type="Gene3D" id="3.40.50.300">
    <property type="entry name" value="P-loop containing nucleotide triphosphate hydrolases"/>
    <property type="match status" value="2"/>
</dbReference>
<accession>A0ABT1Z881</accession>
<evidence type="ECO:0000256" key="4">
    <source>
        <dbReference type="ARBA" id="ARBA00022840"/>
    </source>
</evidence>
<comment type="caution">
    <text evidence="10">The sequence shown here is derived from an EMBL/GenBank/DDBJ whole genome shotgun (WGS) entry which is preliminary data.</text>
</comment>
<feature type="transmembrane region" description="Helical" evidence="7">
    <location>
        <begin position="213"/>
        <end position="233"/>
    </location>
</feature>
<comment type="subcellular location">
    <subcellularLocation>
        <location evidence="1">Cell membrane</location>
        <topology evidence="1">Multi-pass membrane protein</topology>
    </subcellularLocation>
</comment>
<keyword evidence="3" id="KW-0547">Nucleotide-binding</keyword>
<reference evidence="10 11" key="1">
    <citation type="submission" date="2022-08" db="EMBL/GenBank/DDBJ databases">
        <title>Tractidigestivibacter montrealensis type strain KD21.</title>
        <authorList>
            <person name="Diop K."/>
            <person name="Richard C."/>
            <person name="Routy B."/>
        </authorList>
    </citation>
    <scope>NUCLEOTIDE SEQUENCE [LARGE SCALE GENOMIC DNA]</scope>
    <source>
        <strain evidence="10 11">KD21</strain>
    </source>
</reference>
<feature type="transmembrane region" description="Helical" evidence="7">
    <location>
        <begin position="515"/>
        <end position="541"/>
    </location>
</feature>
<dbReference type="RefSeq" id="WP_258498993.1">
    <property type="nucleotide sequence ID" value="NZ_JANSKA010000003.1"/>
</dbReference>
<dbReference type="InterPro" id="IPR039421">
    <property type="entry name" value="Type_1_exporter"/>
</dbReference>
<dbReference type="CDD" id="cd03228">
    <property type="entry name" value="ABCC_MRP_Like"/>
    <property type="match status" value="1"/>
</dbReference>
<keyword evidence="6 7" id="KW-0472">Membrane</keyword>
<dbReference type="PROSITE" id="PS50893">
    <property type="entry name" value="ABC_TRANSPORTER_2"/>
    <property type="match status" value="2"/>
</dbReference>
<evidence type="ECO:0000259" key="8">
    <source>
        <dbReference type="PROSITE" id="PS50893"/>
    </source>
</evidence>
<evidence type="ECO:0000313" key="11">
    <source>
        <dbReference type="Proteomes" id="UP001204320"/>
    </source>
</evidence>
<sequence length="1048" mass="111802">MGNVLLSWEICRVVGALLLGTAPSILEAALALAAALVARLASTRLSARESFAAPQDVKGALRRRIYEKLLRLGTGYAQDVSTAEVVQLSVEGCEQLATYFGQYLPQLFYSVLAPVTLFCVVAPACLPAAVGLLVCVPLISLVIVAVQKVAKRILSRYWDQYATLSDSFLENLQGLTTLKIYQADAERHHRMNQEAEHFRVVTMKVLSMQLNSIIVMDVVALGGAAAGISVALWQLAAGSIAPTVALFVALVSADFFLPMRQLGSYFHVAMNGMAASEKIFRLLDLEEPPARTLTPAPADALSMRDVDFSYDGNRKVLSNLTPEVSPQGMTAVVGVSGSGKSTVASLLCGHERGWTGDVLVGETSVDQVDPAALSRHVTMAAAGAHVFSVTVRENLLMARPEATDNQLWAALKTVRLDGFVHERGGLDMAIEQDAANLSDGQRQRLALARALLHDTPAYVFDEATSNIDAESEEQVMTAVRELSRERAVLVISHRLANVVDAARIMWRMLGFAKPLAGVMVVSVACGVVGFCCTTGIPVLAAEEVLALAGSGSLTWPLATVCWALAAMALARGVLHYIEQRCNHYIAFRLLTHIRDLVFGALRKLAPAKLAGRDRGSLVSTVTSDVELLEVFFAHTISPVCIATLMAIVGAAFLWQLVPAFALVALVAWVLVGITVPLSVSRGSGDARRRQRDLAGSLSGYVLDGLRGLGEVLQFGAGAARLDGLDARSRELVEAEREVRQAGARGSSAVSAVILLATIAELALGAQLVSAGDATPEATVLATVFVLSSFGPFAALANLGATLQGTLASGARVLEILYEKPQVDEVENGVVVTFSDASAEHVDFSYGAEKVLSDVSVRIPAGRIVGISGRSGPGKSTLARLLMRFWDVDQGRIALSGTDVREIRTASLRDAGALVEQDTSLFHDSIRDNLLIAKPTATQAELEEACRKASIRDFIEGLPEGYETMVGELGGTLSSGERQRLGLARAFLHDAPFLLLDEPTSNLDSLNEGQVLRSLDEERGRRAALLVSHRASTMTVADEVHSMDSGRVS</sequence>
<dbReference type="PANTHER" id="PTHR24221">
    <property type="entry name" value="ATP-BINDING CASSETTE SUB-FAMILY B"/>
    <property type="match status" value="1"/>
</dbReference>